<dbReference type="InterPro" id="IPR010998">
    <property type="entry name" value="Integrase_recombinase_N"/>
</dbReference>
<evidence type="ECO:0000256" key="3">
    <source>
        <dbReference type="ARBA" id="ARBA00023172"/>
    </source>
</evidence>
<dbReference type="GO" id="GO:0006310">
    <property type="term" value="P:DNA recombination"/>
    <property type="evidence" value="ECO:0007669"/>
    <property type="project" value="UniProtKB-KW"/>
</dbReference>
<dbReference type="InterPro" id="IPR050090">
    <property type="entry name" value="Tyrosine_recombinase_XerCD"/>
</dbReference>
<dbReference type="Pfam" id="PF00589">
    <property type="entry name" value="Phage_integrase"/>
    <property type="match status" value="1"/>
</dbReference>
<dbReference type="Gene3D" id="1.10.150.130">
    <property type="match status" value="1"/>
</dbReference>
<evidence type="ECO:0000313" key="5">
    <source>
        <dbReference type="EMBL" id="QPS33985.1"/>
    </source>
</evidence>
<gene>
    <name evidence="5" type="ORF">I6G59_01180</name>
</gene>
<name>A0A7T2WNJ5_9MICO</name>
<dbReference type="PANTHER" id="PTHR30349">
    <property type="entry name" value="PHAGE INTEGRASE-RELATED"/>
    <property type="match status" value="1"/>
</dbReference>
<evidence type="ECO:0000256" key="2">
    <source>
        <dbReference type="ARBA" id="ARBA00023125"/>
    </source>
</evidence>
<sequence>MPRPKLELGTEGKITREELPNGRWRARARFRDFTGKTRQIEARGDSGAAAERALKKKIDRLKDAAGVELTGATLVRALAVAWLSEVESSQRTRQTVEQYKWLVEHKIVPAMGELTIAEVTVSRATNVLNTITADTPGLGRLCKVVLTGMFDLAVRHDARRTSPIRQVKISTPRKKPVRALSVAEVRTLRRGIHDWQTDENAPAGRSRCPDLLDVVDVMLGTGLRIGEVLALRWSDIDLGEHPKLTVSGTLVRTNETGLFRQAHPKTSSGYRTLSLPRFVTEVLLRRRVEEVPTELGVVFPSSAGTLWDPHNLRRALRDALKTIEGFDWVTPHVFRKSVATLIDAEATLEAAAAILGHSGTSVTSAHYIAKAAIAPDMSSILEQFGNEKDE</sequence>
<dbReference type="EMBL" id="CP065682">
    <property type="protein sequence ID" value="QPS33985.1"/>
    <property type="molecule type" value="Genomic_DNA"/>
</dbReference>
<dbReference type="Proteomes" id="UP000594979">
    <property type="component" value="Chromosome"/>
</dbReference>
<dbReference type="Gene3D" id="1.10.443.10">
    <property type="entry name" value="Intergrase catalytic core"/>
    <property type="match status" value="1"/>
</dbReference>
<evidence type="ECO:0000256" key="1">
    <source>
        <dbReference type="ARBA" id="ARBA00008857"/>
    </source>
</evidence>
<dbReference type="GO" id="GO:0015074">
    <property type="term" value="P:DNA integration"/>
    <property type="evidence" value="ECO:0007669"/>
    <property type="project" value="InterPro"/>
</dbReference>
<comment type="similarity">
    <text evidence="1">Belongs to the 'phage' integrase family.</text>
</comment>
<evidence type="ECO:0000259" key="4">
    <source>
        <dbReference type="PROSITE" id="PS51898"/>
    </source>
</evidence>
<accession>A0A7T2WNJ5</accession>
<dbReference type="PANTHER" id="PTHR30349:SF41">
    <property type="entry name" value="INTEGRASE_RECOMBINASE PROTEIN MJ0367-RELATED"/>
    <property type="match status" value="1"/>
</dbReference>
<dbReference type="RefSeq" id="WP_197932077.1">
    <property type="nucleotide sequence ID" value="NZ_CP065682.1"/>
</dbReference>
<protein>
    <submittedName>
        <fullName evidence="5">Site-specific integrase</fullName>
    </submittedName>
</protein>
<proteinExistence type="inferred from homology"/>
<feature type="domain" description="Tyr recombinase" evidence="4">
    <location>
        <begin position="175"/>
        <end position="382"/>
    </location>
</feature>
<evidence type="ECO:0000313" key="6">
    <source>
        <dbReference type="Proteomes" id="UP000594979"/>
    </source>
</evidence>
<organism evidence="5 6">
    <name type="scientific">Brevibacterium casei</name>
    <dbReference type="NCBI Taxonomy" id="33889"/>
    <lineage>
        <taxon>Bacteria</taxon>
        <taxon>Bacillati</taxon>
        <taxon>Actinomycetota</taxon>
        <taxon>Actinomycetes</taxon>
        <taxon>Micrococcales</taxon>
        <taxon>Brevibacteriaceae</taxon>
        <taxon>Brevibacterium</taxon>
    </lineage>
</organism>
<dbReference type="GO" id="GO:0003677">
    <property type="term" value="F:DNA binding"/>
    <property type="evidence" value="ECO:0007669"/>
    <property type="project" value="UniProtKB-KW"/>
</dbReference>
<dbReference type="InterPro" id="IPR013762">
    <property type="entry name" value="Integrase-like_cat_sf"/>
</dbReference>
<dbReference type="CDD" id="cd01189">
    <property type="entry name" value="INT_ICEBs1_C_like"/>
    <property type="match status" value="1"/>
</dbReference>
<keyword evidence="3" id="KW-0233">DNA recombination</keyword>
<reference evidence="5 6" key="1">
    <citation type="submission" date="2020-12" db="EMBL/GenBank/DDBJ databases">
        <title>FDA dAtabase for Regulatory Grade micrObial Sequences (FDA-ARGOS): Supporting development and validation of Infectious Disease Dx tests.</title>
        <authorList>
            <person name="Sproer C."/>
            <person name="Gronow S."/>
            <person name="Severitt S."/>
            <person name="Schroder I."/>
            <person name="Tallon L."/>
            <person name="Sadzewicz L."/>
            <person name="Zhao X."/>
            <person name="Boylan J."/>
            <person name="Ott S."/>
            <person name="Bowen H."/>
            <person name="Vavikolanu K."/>
            <person name="Mehta A."/>
            <person name="Aluvathingal J."/>
            <person name="Nadendla S."/>
            <person name="Lowell S."/>
            <person name="Myers T."/>
            <person name="Yan Y."/>
            <person name="Sichtig H."/>
        </authorList>
    </citation>
    <scope>NUCLEOTIDE SEQUENCE [LARGE SCALE GENOMIC DNA]</scope>
    <source>
        <strain evidence="5 6">FDAARGOS_902</strain>
    </source>
</reference>
<keyword evidence="2" id="KW-0238">DNA-binding</keyword>
<dbReference type="InterPro" id="IPR011010">
    <property type="entry name" value="DNA_brk_join_enz"/>
</dbReference>
<dbReference type="PROSITE" id="PS51898">
    <property type="entry name" value="TYR_RECOMBINASE"/>
    <property type="match status" value="1"/>
</dbReference>
<dbReference type="KEGG" id="bcau:I6G59_01180"/>
<dbReference type="SUPFAM" id="SSF56349">
    <property type="entry name" value="DNA breaking-rejoining enzymes"/>
    <property type="match status" value="1"/>
</dbReference>
<dbReference type="AlphaFoldDB" id="A0A7T2WNJ5"/>
<dbReference type="InterPro" id="IPR002104">
    <property type="entry name" value="Integrase_catalytic"/>
</dbReference>